<organism evidence="1 2">
    <name type="scientific">Coemansia aciculifera</name>
    <dbReference type="NCBI Taxonomy" id="417176"/>
    <lineage>
        <taxon>Eukaryota</taxon>
        <taxon>Fungi</taxon>
        <taxon>Fungi incertae sedis</taxon>
        <taxon>Zoopagomycota</taxon>
        <taxon>Kickxellomycotina</taxon>
        <taxon>Kickxellomycetes</taxon>
        <taxon>Kickxellales</taxon>
        <taxon>Kickxellaceae</taxon>
        <taxon>Coemansia</taxon>
    </lineage>
</organism>
<evidence type="ECO:0000313" key="2">
    <source>
        <dbReference type="Proteomes" id="UP001139981"/>
    </source>
</evidence>
<name>A0ACC1LWI1_9FUNG</name>
<protein>
    <submittedName>
        <fullName evidence="1">Uncharacterized protein</fullName>
    </submittedName>
</protein>
<sequence length="98" mass="10372">MTGGGSIAVTSPTSEKPRRVASTAARDAGGSNGGSGGEFLSAAEREDLVNEAEWGFRKWLTESRPAAGYVMYPSTRQILKSLQSLYELLEGIDFSGIA</sequence>
<dbReference type="EMBL" id="JANBVB010002000">
    <property type="protein sequence ID" value="KAJ2888637.1"/>
    <property type="molecule type" value="Genomic_DNA"/>
</dbReference>
<proteinExistence type="predicted"/>
<dbReference type="Proteomes" id="UP001139981">
    <property type="component" value="Unassembled WGS sequence"/>
</dbReference>
<comment type="caution">
    <text evidence="1">The sequence shown here is derived from an EMBL/GenBank/DDBJ whole genome shotgun (WGS) entry which is preliminary data.</text>
</comment>
<keyword evidence="2" id="KW-1185">Reference proteome</keyword>
<accession>A0ACC1LWI1</accession>
<evidence type="ECO:0000313" key="1">
    <source>
        <dbReference type="EMBL" id="KAJ2888637.1"/>
    </source>
</evidence>
<gene>
    <name evidence="1" type="ORF">IWW38_004903</name>
</gene>
<reference evidence="1" key="1">
    <citation type="submission" date="2022-07" db="EMBL/GenBank/DDBJ databases">
        <title>Phylogenomic reconstructions and comparative analyses of Kickxellomycotina fungi.</title>
        <authorList>
            <person name="Reynolds N.K."/>
            <person name="Stajich J.E."/>
            <person name="Barry K."/>
            <person name="Grigoriev I.V."/>
            <person name="Crous P."/>
            <person name="Smith M.E."/>
        </authorList>
    </citation>
    <scope>NUCLEOTIDE SEQUENCE</scope>
    <source>
        <strain evidence="1">CBS 190363</strain>
    </source>
</reference>